<dbReference type="PRINTS" id="PR00059">
    <property type="entry name" value="RIBOSOMALL6"/>
</dbReference>
<proteinExistence type="inferred from homology"/>
<dbReference type="Proteomes" id="UP000253307">
    <property type="component" value="Unassembled WGS sequence"/>
</dbReference>
<dbReference type="InterPro" id="IPR002358">
    <property type="entry name" value="Ribosomal_uL6_CS"/>
</dbReference>
<dbReference type="EMBL" id="QOPE01000005">
    <property type="protein sequence ID" value="RCL42252.1"/>
    <property type="molecule type" value="Genomic_DNA"/>
</dbReference>
<dbReference type="InterPro" id="IPR000702">
    <property type="entry name" value="Ribosomal_uL6-like"/>
</dbReference>
<dbReference type="InterPro" id="IPR020040">
    <property type="entry name" value="Ribosomal_uL6_a/b-dom"/>
</dbReference>
<dbReference type="GO" id="GO:0019843">
    <property type="term" value="F:rRNA binding"/>
    <property type="evidence" value="ECO:0007669"/>
    <property type="project" value="UniProtKB-UniRule"/>
</dbReference>
<reference evidence="8 9" key="1">
    <citation type="journal article" date="2018" name="Microbiome">
        <title>Fine metagenomic profile of the Mediterranean stratified and mixed water columns revealed by assembly and recruitment.</title>
        <authorList>
            <person name="Haro-Moreno J.M."/>
            <person name="Lopez-Perez M."/>
            <person name="De La Torre J.R."/>
            <person name="Picazo A."/>
            <person name="Camacho A."/>
            <person name="Rodriguez-Valera F."/>
        </authorList>
    </citation>
    <scope>NUCLEOTIDE SEQUENCE [LARGE SCALE GENOMIC DNA]</scope>
    <source>
        <strain evidence="8">MED-G82</strain>
    </source>
</reference>
<dbReference type="SUPFAM" id="SSF56053">
    <property type="entry name" value="Ribosomal protein L6"/>
    <property type="match status" value="2"/>
</dbReference>
<evidence type="ECO:0000313" key="9">
    <source>
        <dbReference type="Proteomes" id="UP000253307"/>
    </source>
</evidence>
<gene>
    <name evidence="4" type="primary">rplF</name>
    <name evidence="8" type="ORF">DBW96_01155</name>
</gene>
<dbReference type="FunFam" id="3.90.930.12:FF:000001">
    <property type="entry name" value="50S ribosomal protein L6"/>
    <property type="match status" value="1"/>
</dbReference>
<comment type="caution">
    <text evidence="8">The sequence shown here is derived from an EMBL/GenBank/DDBJ whole genome shotgun (WGS) entry which is preliminary data.</text>
</comment>
<protein>
    <recommendedName>
        <fullName evidence="4">Large ribosomal subunit protein uL6</fullName>
    </recommendedName>
</protein>
<evidence type="ECO:0000256" key="5">
    <source>
        <dbReference type="RuleBase" id="RU003869"/>
    </source>
</evidence>
<dbReference type="PROSITE" id="PS00525">
    <property type="entry name" value="RIBOSOMAL_L6_1"/>
    <property type="match status" value="1"/>
</dbReference>
<name>A0A368BZL9_9GAMM</name>
<feature type="domain" description="Large ribosomal subunit protein uL6 alpha-beta" evidence="7">
    <location>
        <begin position="14"/>
        <end position="82"/>
    </location>
</feature>
<comment type="function">
    <text evidence="4 6">This protein binds to the 23S rRNA, and is important in its secondary structure. It is located near the subunit interface in the base of the L7/L12 stalk, and near the tRNA binding site of the peptidyltransferase center.</text>
</comment>
<keyword evidence="4 6" id="KW-0699">rRNA-binding</keyword>
<evidence type="ECO:0000256" key="4">
    <source>
        <dbReference type="HAMAP-Rule" id="MF_01365"/>
    </source>
</evidence>
<evidence type="ECO:0000313" key="8">
    <source>
        <dbReference type="EMBL" id="RCL42252.1"/>
    </source>
</evidence>
<dbReference type="AlphaFoldDB" id="A0A368BZL9"/>
<dbReference type="PANTHER" id="PTHR11655">
    <property type="entry name" value="60S/50S RIBOSOMAL PROTEIN L6/L9"/>
    <property type="match status" value="1"/>
</dbReference>
<dbReference type="GO" id="GO:0003735">
    <property type="term" value="F:structural constituent of ribosome"/>
    <property type="evidence" value="ECO:0007669"/>
    <property type="project" value="UniProtKB-UniRule"/>
</dbReference>
<evidence type="ECO:0000256" key="6">
    <source>
        <dbReference type="RuleBase" id="RU003870"/>
    </source>
</evidence>
<feature type="domain" description="Large ribosomal subunit protein uL6 alpha-beta" evidence="7">
    <location>
        <begin position="90"/>
        <end position="164"/>
    </location>
</feature>
<dbReference type="InterPro" id="IPR019906">
    <property type="entry name" value="Ribosomal_uL6_bac-type"/>
</dbReference>
<dbReference type="PIRSF" id="PIRSF002162">
    <property type="entry name" value="Ribosomal_L6"/>
    <property type="match status" value="1"/>
</dbReference>
<dbReference type="Pfam" id="PF00347">
    <property type="entry name" value="Ribosomal_L6"/>
    <property type="match status" value="2"/>
</dbReference>
<evidence type="ECO:0000259" key="7">
    <source>
        <dbReference type="Pfam" id="PF00347"/>
    </source>
</evidence>
<dbReference type="NCBIfam" id="TIGR03654">
    <property type="entry name" value="L6_bact"/>
    <property type="match status" value="1"/>
</dbReference>
<keyword evidence="4 6" id="KW-0694">RNA-binding</keyword>
<dbReference type="InterPro" id="IPR036789">
    <property type="entry name" value="Ribosomal_uL6-like_a/b-dom_sf"/>
</dbReference>
<accession>A0A368BZL9</accession>
<keyword evidence="2 4" id="KW-0689">Ribosomal protein</keyword>
<keyword evidence="3 4" id="KW-0687">Ribonucleoprotein</keyword>
<comment type="subunit">
    <text evidence="4">Part of the 50S ribosomal subunit.</text>
</comment>
<evidence type="ECO:0000256" key="2">
    <source>
        <dbReference type="ARBA" id="ARBA00022980"/>
    </source>
</evidence>
<dbReference type="PANTHER" id="PTHR11655:SF14">
    <property type="entry name" value="LARGE RIBOSOMAL SUBUNIT PROTEIN UL6M"/>
    <property type="match status" value="1"/>
</dbReference>
<dbReference type="GO" id="GO:0002181">
    <property type="term" value="P:cytoplasmic translation"/>
    <property type="evidence" value="ECO:0007669"/>
    <property type="project" value="TreeGrafter"/>
</dbReference>
<dbReference type="GO" id="GO:0022625">
    <property type="term" value="C:cytosolic large ribosomal subunit"/>
    <property type="evidence" value="ECO:0007669"/>
    <property type="project" value="UniProtKB-UniRule"/>
</dbReference>
<evidence type="ECO:0000256" key="3">
    <source>
        <dbReference type="ARBA" id="ARBA00023274"/>
    </source>
</evidence>
<comment type="similarity">
    <text evidence="1 4 5">Belongs to the universal ribosomal protein uL6 family.</text>
</comment>
<sequence>MSRVAKSPISILQGAEVSLLDSKIEVSGPKGKDKFSFPETVSIEQSDSKLLVKYDEESTSSTALAGTTRSIVNNMIIGVTKGFQKKLELVGVGYRAKVSGKSIDLTLGFSHPVKYDLPDAVSAETPSNTEIVLSSHNKQILGQVASEIRAFRPPEPYKGKGVKYADERIKRKEAKKAAGA</sequence>
<dbReference type="Gene3D" id="3.90.930.12">
    <property type="entry name" value="Ribosomal protein L6, alpha-beta domain"/>
    <property type="match status" value="2"/>
</dbReference>
<evidence type="ECO:0000256" key="1">
    <source>
        <dbReference type="ARBA" id="ARBA00009356"/>
    </source>
</evidence>
<organism evidence="8 9">
    <name type="scientific">SAR86 cluster bacterium</name>
    <dbReference type="NCBI Taxonomy" id="2030880"/>
    <lineage>
        <taxon>Bacteria</taxon>
        <taxon>Pseudomonadati</taxon>
        <taxon>Pseudomonadota</taxon>
        <taxon>Gammaproteobacteria</taxon>
        <taxon>SAR86 cluster</taxon>
    </lineage>
</organism>
<dbReference type="HAMAP" id="MF_01365_B">
    <property type="entry name" value="Ribosomal_uL6_B"/>
    <property type="match status" value="1"/>
</dbReference>